<dbReference type="Proteomes" id="UP000265798">
    <property type="component" value="Unassembled WGS sequence"/>
</dbReference>
<sequence>MSRNDYLHVFRGLTGNEFPKIAEPSLAGTFVCKKGPTVLYSGFHRDSFRERKGSGPRRPVC</sequence>
<dbReference type="AlphaFoldDB" id="A0A396Z8J9"/>
<protein>
    <submittedName>
        <fullName evidence="1">Uncharacterized protein</fullName>
    </submittedName>
</protein>
<organism evidence="1 2">
    <name type="scientific">Leptospira stimsonii</name>
    <dbReference type="NCBI Taxonomy" id="2202203"/>
    <lineage>
        <taxon>Bacteria</taxon>
        <taxon>Pseudomonadati</taxon>
        <taxon>Spirochaetota</taxon>
        <taxon>Spirochaetia</taxon>
        <taxon>Leptospirales</taxon>
        <taxon>Leptospiraceae</taxon>
        <taxon>Leptospira</taxon>
    </lineage>
</organism>
<proteinExistence type="predicted"/>
<gene>
    <name evidence="1" type="ORF">DLM75_00320</name>
</gene>
<dbReference type="EMBL" id="QHCT01000001">
    <property type="protein sequence ID" value="RHX91739.1"/>
    <property type="molecule type" value="Genomic_DNA"/>
</dbReference>
<accession>A0A396Z8J9</accession>
<evidence type="ECO:0000313" key="1">
    <source>
        <dbReference type="EMBL" id="RHX91739.1"/>
    </source>
</evidence>
<evidence type="ECO:0000313" key="2">
    <source>
        <dbReference type="Proteomes" id="UP000265798"/>
    </source>
</evidence>
<comment type="caution">
    <text evidence="1">The sequence shown here is derived from an EMBL/GenBank/DDBJ whole genome shotgun (WGS) entry which is preliminary data.</text>
</comment>
<name>A0A396Z8J9_9LEPT</name>
<reference evidence="2" key="1">
    <citation type="submission" date="2018-05" db="EMBL/GenBank/DDBJ databases">
        <title>Leptospira yasudae sp. nov. and Leptospira stimsonii sp. nov., two pathogenic species of the genus Leptospira isolated from environmental sources.</title>
        <authorList>
            <person name="Casanovas-Massana A."/>
            <person name="Hamond C."/>
            <person name="Santos L.A."/>
            <person name="Hacker K.P."/>
            <person name="Balassiano I."/>
            <person name="Medeiros M.A."/>
            <person name="Reis M.G."/>
            <person name="Ko A.I."/>
            <person name="Wunder E.A."/>
        </authorList>
    </citation>
    <scope>NUCLEOTIDE SEQUENCE [LARGE SCALE GENOMIC DNA]</scope>
    <source>
        <strain evidence="2">Yale</strain>
    </source>
</reference>